<dbReference type="Gene3D" id="4.10.240.10">
    <property type="entry name" value="Zn(2)-C6 fungal-type DNA-binding domain"/>
    <property type="match status" value="1"/>
</dbReference>
<dbReference type="InterPro" id="IPR052202">
    <property type="entry name" value="Yeast_MetPath_Reg"/>
</dbReference>
<keyword evidence="8" id="KW-0472">Membrane</keyword>
<dbReference type="AlphaFoldDB" id="A0A074WHE5"/>
<dbReference type="InterPro" id="IPR007219">
    <property type="entry name" value="XnlR_reg_dom"/>
</dbReference>
<dbReference type="CDD" id="cd00067">
    <property type="entry name" value="GAL4"/>
    <property type="match status" value="1"/>
</dbReference>
<feature type="domain" description="Zn(2)-C6 fungal-type" evidence="9">
    <location>
        <begin position="16"/>
        <end position="46"/>
    </location>
</feature>
<dbReference type="InterPro" id="IPR036864">
    <property type="entry name" value="Zn2-C6_fun-type_DNA-bd_sf"/>
</dbReference>
<evidence type="ECO:0000313" key="11">
    <source>
        <dbReference type="Proteomes" id="UP000027730"/>
    </source>
</evidence>
<dbReference type="CDD" id="cd12148">
    <property type="entry name" value="fungal_TF_MHR"/>
    <property type="match status" value="1"/>
</dbReference>
<dbReference type="GeneID" id="25415537"/>
<proteinExistence type="predicted"/>
<dbReference type="HOGENOM" id="CLU_016011_0_0_1"/>
<dbReference type="OrthoDB" id="2399539at2759"/>
<dbReference type="PANTHER" id="PTHR47782">
    <property type="entry name" value="ZN(II)2CYS6 TRANSCRIPTION FACTOR (EUROFUNG)-RELATED"/>
    <property type="match status" value="1"/>
</dbReference>
<gene>
    <name evidence="10" type="ORF">M436DRAFT_74762</name>
</gene>
<name>A0A074WHE5_9PEZI</name>
<dbReference type="GO" id="GO:0006351">
    <property type="term" value="P:DNA-templated transcription"/>
    <property type="evidence" value="ECO:0007669"/>
    <property type="project" value="InterPro"/>
</dbReference>
<accession>A0A074WHE5</accession>
<evidence type="ECO:0000256" key="2">
    <source>
        <dbReference type="ARBA" id="ARBA00022723"/>
    </source>
</evidence>
<keyword evidence="6" id="KW-0804">Transcription</keyword>
<evidence type="ECO:0000256" key="5">
    <source>
        <dbReference type="ARBA" id="ARBA00023125"/>
    </source>
</evidence>
<keyword evidence="2" id="KW-0479">Metal-binding</keyword>
<dbReference type="PROSITE" id="PS00463">
    <property type="entry name" value="ZN2_CY6_FUNGAL_1"/>
    <property type="match status" value="1"/>
</dbReference>
<keyword evidence="5" id="KW-0238">DNA-binding</keyword>
<evidence type="ECO:0000256" key="1">
    <source>
        <dbReference type="ARBA" id="ARBA00004123"/>
    </source>
</evidence>
<dbReference type="SUPFAM" id="SSF57701">
    <property type="entry name" value="Zn2/Cys6 DNA-binding domain"/>
    <property type="match status" value="1"/>
</dbReference>
<dbReference type="STRING" id="1043004.A0A074WHE5"/>
<dbReference type="GO" id="GO:0000981">
    <property type="term" value="F:DNA-binding transcription factor activity, RNA polymerase II-specific"/>
    <property type="evidence" value="ECO:0007669"/>
    <property type="project" value="InterPro"/>
</dbReference>
<dbReference type="SMART" id="SM00906">
    <property type="entry name" value="Fungal_trans"/>
    <property type="match status" value="1"/>
</dbReference>
<dbReference type="EMBL" id="KL584715">
    <property type="protein sequence ID" value="KEQ71034.1"/>
    <property type="molecule type" value="Genomic_DNA"/>
</dbReference>
<dbReference type="Pfam" id="PF04082">
    <property type="entry name" value="Fungal_trans"/>
    <property type="match status" value="1"/>
</dbReference>
<protein>
    <recommendedName>
        <fullName evidence="9">Zn(2)-C6 fungal-type domain-containing protein</fullName>
    </recommendedName>
</protein>
<dbReference type="RefSeq" id="XP_013425331.1">
    <property type="nucleotide sequence ID" value="XM_013569877.1"/>
</dbReference>
<feature type="transmembrane region" description="Helical" evidence="8">
    <location>
        <begin position="597"/>
        <end position="617"/>
    </location>
</feature>
<organism evidence="10 11">
    <name type="scientific">Aureobasidium namibiae CBS 147.97</name>
    <dbReference type="NCBI Taxonomy" id="1043004"/>
    <lineage>
        <taxon>Eukaryota</taxon>
        <taxon>Fungi</taxon>
        <taxon>Dikarya</taxon>
        <taxon>Ascomycota</taxon>
        <taxon>Pezizomycotina</taxon>
        <taxon>Dothideomycetes</taxon>
        <taxon>Dothideomycetidae</taxon>
        <taxon>Dothideales</taxon>
        <taxon>Saccotheciaceae</taxon>
        <taxon>Aureobasidium</taxon>
    </lineage>
</organism>
<reference evidence="10 11" key="1">
    <citation type="journal article" date="2014" name="BMC Genomics">
        <title>Genome sequencing of four Aureobasidium pullulans varieties: biotechnological potential, stress tolerance, and description of new species.</title>
        <authorList>
            <person name="Gostin Ar C."/>
            <person name="Ohm R.A."/>
            <person name="Kogej T."/>
            <person name="Sonjak S."/>
            <person name="Turk M."/>
            <person name="Zajc J."/>
            <person name="Zalar P."/>
            <person name="Grube M."/>
            <person name="Sun H."/>
            <person name="Han J."/>
            <person name="Sharma A."/>
            <person name="Chiniquy J."/>
            <person name="Ngan C.Y."/>
            <person name="Lipzen A."/>
            <person name="Barry K."/>
            <person name="Grigoriev I.V."/>
            <person name="Gunde-Cimerman N."/>
        </authorList>
    </citation>
    <scope>NUCLEOTIDE SEQUENCE [LARGE SCALE GENOMIC DNA]</scope>
    <source>
        <strain evidence="10 11">CBS 147.97</strain>
    </source>
</reference>
<dbReference type="GO" id="GO:0045944">
    <property type="term" value="P:positive regulation of transcription by RNA polymerase II"/>
    <property type="evidence" value="ECO:0007669"/>
    <property type="project" value="TreeGrafter"/>
</dbReference>
<dbReference type="GO" id="GO:0043565">
    <property type="term" value="F:sequence-specific DNA binding"/>
    <property type="evidence" value="ECO:0007669"/>
    <property type="project" value="TreeGrafter"/>
</dbReference>
<dbReference type="Proteomes" id="UP000027730">
    <property type="component" value="Unassembled WGS sequence"/>
</dbReference>
<evidence type="ECO:0000256" key="7">
    <source>
        <dbReference type="ARBA" id="ARBA00023242"/>
    </source>
</evidence>
<dbReference type="SMART" id="SM00066">
    <property type="entry name" value="GAL4"/>
    <property type="match status" value="1"/>
</dbReference>
<dbReference type="PROSITE" id="PS50048">
    <property type="entry name" value="ZN2_CY6_FUNGAL_2"/>
    <property type="match status" value="1"/>
</dbReference>
<evidence type="ECO:0000256" key="8">
    <source>
        <dbReference type="SAM" id="Phobius"/>
    </source>
</evidence>
<dbReference type="GO" id="GO:0008270">
    <property type="term" value="F:zinc ion binding"/>
    <property type="evidence" value="ECO:0007669"/>
    <property type="project" value="InterPro"/>
</dbReference>
<evidence type="ECO:0000313" key="10">
    <source>
        <dbReference type="EMBL" id="KEQ71034.1"/>
    </source>
</evidence>
<evidence type="ECO:0000256" key="3">
    <source>
        <dbReference type="ARBA" id="ARBA00022833"/>
    </source>
</evidence>
<evidence type="ECO:0000256" key="6">
    <source>
        <dbReference type="ARBA" id="ARBA00023163"/>
    </source>
</evidence>
<keyword evidence="7" id="KW-0539">Nucleus</keyword>
<dbReference type="InterPro" id="IPR001138">
    <property type="entry name" value="Zn2Cys6_DnaBD"/>
</dbReference>
<evidence type="ECO:0000256" key="4">
    <source>
        <dbReference type="ARBA" id="ARBA00023015"/>
    </source>
</evidence>
<keyword evidence="4" id="KW-0805">Transcription regulation</keyword>
<keyword evidence="11" id="KW-1185">Reference proteome</keyword>
<keyword evidence="3" id="KW-0862">Zinc</keyword>
<dbReference type="PANTHER" id="PTHR47782:SF12">
    <property type="entry name" value="ZN(II)2CYS6 TRANSCRIPTION FACTOR (EUROFUNG)"/>
    <property type="match status" value="1"/>
</dbReference>
<dbReference type="Pfam" id="PF00172">
    <property type="entry name" value="Zn_clus"/>
    <property type="match status" value="1"/>
</dbReference>
<dbReference type="GO" id="GO:0005634">
    <property type="term" value="C:nucleus"/>
    <property type="evidence" value="ECO:0007669"/>
    <property type="project" value="UniProtKB-SubCell"/>
</dbReference>
<keyword evidence="8" id="KW-1133">Transmembrane helix</keyword>
<comment type="subcellular location">
    <subcellularLocation>
        <location evidence="1">Nucleus</location>
    </subcellularLocation>
</comment>
<sequence length="677" mass="75776">MPCEPRIHASARAKVSCTRCHRRKKRCDRTIPCCGNCAAVQHSCSLAEETHDSATYSVAFVQSLEERIRELEGQQAILASPGVHQDPVTEYAPEGSLPEIGETTGHEDTAMEVLRQDAGLLFADQHVSDLVSNVDAGIVPSPTTSASRNVDETLRNRPRTAETLDQNLRDVSLAAVAEPYLGTISGLTFAKLTQAVLRRLSPDGRDFVFRTNINGNTVPIEGATNLHLDLISSMYFDYDQAIDFSLIAEESTIPLFDIPTQREMIKLPTRTEVLRLATFYFDHSHTLYPIVHQQEVMSDIYLVLQSPDHQLTMSPPCLFRVWMVLAIGSTTHSSIALTEESVSQLYYEKAMTYFDASMDHGDIIALEVIMLQVSFSFFNQSGPNTWFLVGTAARLALGMGLHCESTYQSLSNAQAIRRKRLFFSIYMMDRLVSITLGRPFAIHEDDVDISHFAIEACEELDHSPSAPSSTLCKPPLTVTEHILRLRKIANDIATKVYCKRVVSRYSAIERQQTLEALHKDLVQWRQSVPFPLPNLHTKVPHGCTSWYDLNFYTHLTALYRPSPLFPTLDIDRINLLTEAAAMAIRHANSMRLQKRLAFNWLTLLTIYNAVIALVYSVTVRPENLATSQECMRAVEDLELAAELFTVLAVKFPASRTIGAMVAQIIDRYRLLGAGPPT</sequence>
<keyword evidence="8" id="KW-0812">Transmembrane</keyword>
<evidence type="ECO:0000259" key="9">
    <source>
        <dbReference type="PROSITE" id="PS50048"/>
    </source>
</evidence>